<organism evidence="1 2">
    <name type="scientific">Ligilactobacillus acidipiscis</name>
    <dbReference type="NCBI Taxonomy" id="89059"/>
    <lineage>
        <taxon>Bacteria</taxon>
        <taxon>Bacillati</taxon>
        <taxon>Bacillota</taxon>
        <taxon>Bacilli</taxon>
        <taxon>Lactobacillales</taxon>
        <taxon>Lactobacillaceae</taxon>
        <taxon>Ligilactobacillus</taxon>
    </lineage>
</organism>
<protein>
    <submittedName>
        <fullName evidence="1">Uncharacterized protein</fullName>
    </submittedName>
</protein>
<proteinExistence type="predicted"/>
<sequence>MSRIAFLLTNAPLSKHVHTGYLGRNRLKGKLSRANLAWYMLEQIKRIKDIKKAPAISD</sequence>
<evidence type="ECO:0000313" key="2">
    <source>
        <dbReference type="Proteomes" id="UP000051491"/>
    </source>
</evidence>
<accession>A0A0R2JUZ0</accession>
<evidence type="ECO:0000313" key="1">
    <source>
        <dbReference type="EMBL" id="KRN80881.1"/>
    </source>
</evidence>
<dbReference type="AlphaFoldDB" id="A0A0R2JUZ0"/>
<dbReference type="Proteomes" id="UP000051491">
    <property type="component" value="Unassembled WGS sequence"/>
</dbReference>
<gene>
    <name evidence="1" type="ORF">IV43_GL000173</name>
</gene>
<reference evidence="1 2" key="1">
    <citation type="journal article" date="2015" name="Genome Announc.">
        <title>Expanding the biotechnology potential of lactobacilli through comparative genomics of 213 strains and associated genera.</title>
        <authorList>
            <person name="Sun Z."/>
            <person name="Harris H.M."/>
            <person name="McCann A."/>
            <person name="Guo C."/>
            <person name="Argimon S."/>
            <person name="Zhang W."/>
            <person name="Yang X."/>
            <person name="Jeffery I.B."/>
            <person name="Cooney J.C."/>
            <person name="Kagawa T.F."/>
            <person name="Liu W."/>
            <person name="Song Y."/>
            <person name="Salvetti E."/>
            <person name="Wrobel A."/>
            <person name="Rasinkangas P."/>
            <person name="Parkhill J."/>
            <person name="Rea M.C."/>
            <person name="O'Sullivan O."/>
            <person name="Ritari J."/>
            <person name="Douillard F.P."/>
            <person name="Paul Ross R."/>
            <person name="Yang R."/>
            <person name="Briner A.E."/>
            <person name="Felis G.E."/>
            <person name="de Vos W.M."/>
            <person name="Barrangou R."/>
            <person name="Klaenhammer T.R."/>
            <person name="Caufield P.W."/>
            <person name="Cui Y."/>
            <person name="Zhang H."/>
            <person name="O'Toole P.W."/>
        </authorList>
    </citation>
    <scope>NUCLEOTIDE SEQUENCE [LARGE SCALE GENOMIC DNA]</scope>
    <source>
        <strain evidence="1 2">DSM 15353</strain>
    </source>
</reference>
<dbReference type="EMBL" id="JQBK01000107">
    <property type="protein sequence ID" value="KRN80881.1"/>
    <property type="molecule type" value="Genomic_DNA"/>
</dbReference>
<name>A0A0R2JUZ0_9LACO</name>
<comment type="caution">
    <text evidence="1">The sequence shown here is derived from an EMBL/GenBank/DDBJ whole genome shotgun (WGS) entry which is preliminary data.</text>
</comment>